<name>A0AA88GI98_NAELO</name>
<reference evidence="1 2" key="1">
    <citation type="journal article" date="2018" name="BMC Genomics">
        <title>The genome of Naegleria lovaniensis, the basis for a comparative approach to unravel pathogenicity factors of the human pathogenic amoeba N. fowleri.</title>
        <authorList>
            <person name="Liechti N."/>
            <person name="Schurch N."/>
            <person name="Bruggmann R."/>
            <person name="Wittwer M."/>
        </authorList>
    </citation>
    <scope>NUCLEOTIDE SEQUENCE [LARGE SCALE GENOMIC DNA]</scope>
    <source>
        <strain evidence="1 2">ATCC 30569</strain>
    </source>
</reference>
<organism evidence="1 2">
    <name type="scientific">Naegleria lovaniensis</name>
    <name type="common">Amoeba</name>
    <dbReference type="NCBI Taxonomy" id="51637"/>
    <lineage>
        <taxon>Eukaryota</taxon>
        <taxon>Discoba</taxon>
        <taxon>Heterolobosea</taxon>
        <taxon>Tetramitia</taxon>
        <taxon>Eutetramitia</taxon>
        <taxon>Vahlkampfiidae</taxon>
        <taxon>Naegleria</taxon>
    </lineage>
</organism>
<evidence type="ECO:0000313" key="1">
    <source>
        <dbReference type="EMBL" id="KAG2377315.1"/>
    </source>
</evidence>
<dbReference type="RefSeq" id="XP_044544577.1">
    <property type="nucleotide sequence ID" value="XM_044699390.1"/>
</dbReference>
<protein>
    <submittedName>
        <fullName evidence="1">Uncharacterized protein</fullName>
    </submittedName>
</protein>
<comment type="caution">
    <text evidence="1">The sequence shown here is derived from an EMBL/GenBank/DDBJ whole genome shotgun (WGS) entry which is preliminary data.</text>
</comment>
<dbReference type="AlphaFoldDB" id="A0AA88GI98"/>
<sequence>MYHQQARSPTSPKFCSDWAFCVDCDFLQQQPLTDQGVQCNMTVFEKLKTYICDFFTAHVYPSESLTISLANAGTVDEIRTCYFHNHELKQTVQQQKLNWIDHVFANVPLVKPRVEPSSVVSLHLLLNTLQHLLMRRERAGYQDRPLKIVYVCSELEYRSSSIVNRELHHLLAGSSYNISVIGVGPHISSSQQHVMLSPLGRDCQALGLTYLSCSTDKQKFSASISQPLYQDFQQIGSIYVYLFDTTALLELTTDQLRNLFSALADSIVSIPEYVHSELEQLQSVFKKCSVFKQIIQQQHNVRCFSEAVSHSLDSGNNHREDILLTIARTIRKQDQRRHVLIFCNYEVYHSELGITWCSHMRDLEQLRKF</sequence>
<dbReference type="GeneID" id="68101680"/>
<accession>A0AA88GI98</accession>
<dbReference type="EMBL" id="PYSW02000038">
    <property type="protein sequence ID" value="KAG2377315.1"/>
    <property type="molecule type" value="Genomic_DNA"/>
</dbReference>
<dbReference type="Proteomes" id="UP000816034">
    <property type="component" value="Unassembled WGS sequence"/>
</dbReference>
<gene>
    <name evidence="1" type="ORF">C9374_009226</name>
</gene>
<keyword evidence="2" id="KW-1185">Reference proteome</keyword>
<evidence type="ECO:0000313" key="2">
    <source>
        <dbReference type="Proteomes" id="UP000816034"/>
    </source>
</evidence>
<proteinExistence type="predicted"/>